<accession>A0A1X0NPL8</accession>
<keyword evidence="2" id="KW-1185">Reference proteome</keyword>
<protein>
    <submittedName>
        <fullName evidence="1">Uncharacterized protein</fullName>
    </submittedName>
</protein>
<dbReference type="RefSeq" id="XP_028880710.1">
    <property type="nucleotide sequence ID" value="XM_029028127.1"/>
</dbReference>
<dbReference type="OrthoDB" id="271287at2759"/>
<dbReference type="Proteomes" id="UP000192257">
    <property type="component" value="Unassembled WGS sequence"/>
</dbReference>
<gene>
    <name evidence="1" type="ORF">TM35_000272340</name>
</gene>
<sequence length="2442" mass="273884">MQQAISYVISNLAKIADVKPSDVESSLRQRTLRFRDLALRKETLNKILPIPILSGHISDLLVEIPWPVPNKPLIIHPHGVTMTLDPLGKSTGIVEMSLEEIQDGITDESILGVANTSTTMNDIQMEEQEELPATPPLRSDAELEDMCESPEVDDDDYMSCRSDTDTSNSSFDFVDDTIPPLVEEERWGLFSFIRNAASQSVSWLINRPIHVHFVDVNLIIPCDSSNGTRFEIVAKEVLVQSEPSQQVSTERMKVVTITFNNITVNACTPKGETKVIVVENLTVRVTSVYNNAGILCRKNTAIIFEGVTSLFSDEDALESLTKCIVSHRIMTEVPEYCRPFSELRRQRSHWAYARNCVLSLVREKRKRYNFNPAHLNFYAEARNSYLRLLDYCHRTGDVAEKRNSLAEVERDLRYRDVVMLLRRKAYERYSASSSRGECRFENAPQESNSVVPSAVVSSLHVDVRVVCIYLPAKTTMWINDIAFVTRVEEISFSIRSISVKINGIAQALHKVKEEEPFFSFQRTEKNDIVLVRIKLDEFRFAAESGYILNIMRPFIIATSQCLSNLPEQNSALSQSSQTPPSIPSNRRLQTITFVFPLIQFQIDDLLFFCEKLSLTAVDEISGRKRIGFLLKEVYLRFGKNDLILSPVKVEMKEKDDIVVSVIAINVSDEFLKYISGLRNAYIDTISAVHNSDKSGRNVTTTRDNKYVSATLNDIWSVIGMKDEFNILPNSQEVLFLGIQCDFHPLKMKMTIGSLNVSQGNVINNIAGFSLNASSLMILIDYFDNAPLCVDLPSGFHCVTSVNKNEVSCLLITLDTIQVFWKVISPLNLLNLCCVKMALCGDLSYCSADKVHLFEIIEFTPLKGLYRRDLSAIPTTTRPFLASSLQIYMNITEIWIYRLSSVDFGKLSKLMNELISFFIDHVVSVEAYRLFFSSLSDIALLLSGSSCPVFFDKTNALMCRISMPAVDNSVAKLPLNFGELLPEMRNVSLLTMINACDVLSVALSMPILRVELFHSRFPSINVYTEIQFLSGKLPMAPQDFWDPIIGSTDSNTLELTCSCFDFHADPIAKLEVSDVKYTQSNTLFNGDSSTVLSDSELGSGDGSSTVSEDISYLEVKGWSLGSNTSPGTIIMNDLFGLWKELEYMANSFLVKRIITYNHVPGGKYDLEKTGPWFFNCPGEVIIVEDCTFLFKDTGVQMVVCSGSYVYFRRCRFLPSLQDTIRVEDDNAAFVCDNCEECATYVDDIPHDTQSEVEKKTTERYYVNINRGRVNLDMSTDRKVVVAIPSVDVHIITTSRKIFSQVRVHRCRWEYIEENIPHALLSRLDVDVDCSFRQKDQRAKLSVAIRSGGASIPLCMIKTVQGVISEWKLGGNSLVTTTTTTTTTRTFVVPSKRKEPPVVKWICLLTTSVFPLDFSLPSGVSFTKLTIPNISICSKRLVAEETFVEFQIGAQDLVIWEFSSQSFVPLLRKPLTLVVVLRTIDFSTATCDVSISPLDLSLSSEQVKCALSLMMFIHGEVKHKEEGLSPWCTMYIDNEVGVPLLLESATEKIVVQHHLALEKKRLLFPHSVKEVGGRKVDHFEKADPTIPNEDSSCLLQTVDVAVLDNDEKVYMTSCVKSGSLVQHVIFRTTFHIMNVLPCTIKLYSPNNADAVVVVQPKEVSCIPLCYLDSTDVVISLISLNEKVESTEELLSEISPRDLFEVAVSRGEESIGRLKEFNFGKNTAYVDITYRLQGMCLTMWLAPARPSIHNGTHFPLKVSIFLENSITEETIVKPGDTLVSLKYDPFGKQLNYRFGCVLYGKNYVADEPISLDAVPPLVGESIVMKHEQYPRRHFFELSIERQRTSSSYVGIIYSVLPRHVFGVVNNSFVDVEITSESGDSVGTLGGEMLSCASGINFAYIPFHTPLVLHAGKAISTPFEVKKEFEERMILCDISDNNEVMGVSHSFLLRTLKTDEESFMELIPALFFVNKDSTRSLLVKHVIRPTDSKDDSEWVQTIFVPASGVLPYTTLSRYGYTNFFSFAWEGNTNDTDYSQPVEAMLSSNTDWTGYVQCGNTHHIVQIRKESLFDTAVVAISAPRLPYLTLVNLTPRTYDLVQSMSVSLCTPSSVNNDEVFLDDGDTKIKIPLSQNMSTNVFEGVTVFVQTQRESVTVILSLIPINKGVFLLGDSTYEDASLEEKSMLRVDVKSSSVLLTFRDAGDHPLQLGVEGSEFWFVYQSPKITAQCTVSDAYVESSYKGKKNRVVKPFCFDMTIRDVGLDWNSISVLSTQINLTQLELEVSDVLVYQLQQLGIHCLPHSFSLEKNTSSTSFTHAKELQFVKNKRIKLVSLIICEVSILITYDRSVRPPQDVLFRGSPIGSLIPSLHRATMQFPTLQLRDISGDSMMEVVDVVRGVLFVEFLKQIPKLLTSVVLFPSLSPIGSMLSRVGSFVFGSGDSSSELPGTTLI</sequence>
<evidence type="ECO:0000313" key="2">
    <source>
        <dbReference type="Proteomes" id="UP000192257"/>
    </source>
</evidence>
<dbReference type="EMBL" id="NBCO01000027">
    <property type="protein sequence ID" value="ORC86644.1"/>
    <property type="molecule type" value="Genomic_DNA"/>
</dbReference>
<comment type="caution">
    <text evidence="1">The sequence shown here is derived from an EMBL/GenBank/DDBJ whole genome shotgun (WGS) entry which is preliminary data.</text>
</comment>
<organism evidence="1 2">
    <name type="scientific">Trypanosoma theileri</name>
    <dbReference type="NCBI Taxonomy" id="67003"/>
    <lineage>
        <taxon>Eukaryota</taxon>
        <taxon>Discoba</taxon>
        <taxon>Euglenozoa</taxon>
        <taxon>Kinetoplastea</taxon>
        <taxon>Metakinetoplastina</taxon>
        <taxon>Trypanosomatida</taxon>
        <taxon>Trypanosomatidae</taxon>
        <taxon>Trypanosoma</taxon>
    </lineage>
</organism>
<dbReference type="GeneID" id="39987907"/>
<dbReference type="VEuPathDB" id="TriTrypDB:TM35_000272340"/>
<proteinExistence type="predicted"/>
<name>A0A1X0NPL8_9TRYP</name>
<reference evidence="1 2" key="1">
    <citation type="submission" date="2017-03" db="EMBL/GenBank/DDBJ databases">
        <title>An alternative strategy for trypanosome survival in the mammalian bloodstream revealed through genome and transcriptome analysis of the ubiquitous bovine parasite Trypanosoma (Megatrypanum) theileri.</title>
        <authorList>
            <person name="Kelly S."/>
            <person name="Ivens A."/>
            <person name="Mott A."/>
            <person name="O'Neill E."/>
            <person name="Emms D."/>
            <person name="Macleod O."/>
            <person name="Voorheis P."/>
            <person name="Matthews J."/>
            <person name="Matthews K."/>
            <person name="Carrington M."/>
        </authorList>
    </citation>
    <scope>NUCLEOTIDE SEQUENCE [LARGE SCALE GENOMIC DNA]</scope>
    <source>
        <strain evidence="1">Edinburgh</strain>
    </source>
</reference>
<evidence type="ECO:0000313" key="1">
    <source>
        <dbReference type="EMBL" id="ORC86644.1"/>
    </source>
</evidence>